<accession>A0A370NBC6</accession>
<dbReference type="Gene3D" id="3.40.190.290">
    <property type="match status" value="1"/>
</dbReference>
<reference evidence="7" key="1">
    <citation type="submission" date="2018-05" db="EMBL/GenBank/DDBJ databases">
        <authorList>
            <person name="Feng T."/>
        </authorList>
    </citation>
    <scope>NUCLEOTIDE SEQUENCE [LARGE SCALE GENOMIC DNA]</scope>
    <source>
        <strain evidence="7">S27</strain>
    </source>
</reference>
<dbReference type="GO" id="GO:0003677">
    <property type="term" value="F:DNA binding"/>
    <property type="evidence" value="ECO:0007669"/>
    <property type="project" value="UniProtKB-KW"/>
</dbReference>
<dbReference type="InterPro" id="IPR000847">
    <property type="entry name" value="LysR_HTH_N"/>
</dbReference>
<dbReference type="Pfam" id="PF00126">
    <property type="entry name" value="HTH_1"/>
    <property type="match status" value="1"/>
</dbReference>
<dbReference type="Gene3D" id="1.10.10.10">
    <property type="entry name" value="Winged helix-like DNA-binding domain superfamily/Winged helix DNA-binding domain"/>
    <property type="match status" value="1"/>
</dbReference>
<dbReference type="InterPro" id="IPR050950">
    <property type="entry name" value="HTH-type_LysR_regulators"/>
</dbReference>
<proteinExistence type="inferred from homology"/>
<dbReference type="InterPro" id="IPR036390">
    <property type="entry name" value="WH_DNA-bd_sf"/>
</dbReference>
<dbReference type="GO" id="GO:0003700">
    <property type="term" value="F:DNA-binding transcription factor activity"/>
    <property type="evidence" value="ECO:0007669"/>
    <property type="project" value="InterPro"/>
</dbReference>
<evidence type="ECO:0000256" key="4">
    <source>
        <dbReference type="ARBA" id="ARBA00023163"/>
    </source>
</evidence>
<gene>
    <name evidence="6" type="ORF">DLM46_11620</name>
</gene>
<feature type="domain" description="HTH lysR-type" evidence="5">
    <location>
        <begin position="1"/>
        <end position="57"/>
    </location>
</feature>
<keyword evidence="2" id="KW-0805">Transcription regulation</keyword>
<dbReference type="GO" id="GO:0005829">
    <property type="term" value="C:cytosol"/>
    <property type="evidence" value="ECO:0007669"/>
    <property type="project" value="TreeGrafter"/>
</dbReference>
<comment type="similarity">
    <text evidence="1">Belongs to the LysR transcriptional regulatory family.</text>
</comment>
<evidence type="ECO:0000256" key="1">
    <source>
        <dbReference type="ARBA" id="ARBA00009437"/>
    </source>
</evidence>
<dbReference type="EMBL" id="QHKS01000006">
    <property type="protein sequence ID" value="RDK02875.1"/>
    <property type="molecule type" value="Genomic_DNA"/>
</dbReference>
<dbReference type="InterPro" id="IPR036388">
    <property type="entry name" value="WH-like_DNA-bd_sf"/>
</dbReference>
<evidence type="ECO:0000259" key="5">
    <source>
        <dbReference type="PROSITE" id="PS50931"/>
    </source>
</evidence>
<dbReference type="PRINTS" id="PR00039">
    <property type="entry name" value="HTHLYSR"/>
</dbReference>
<evidence type="ECO:0000256" key="3">
    <source>
        <dbReference type="ARBA" id="ARBA00023125"/>
    </source>
</evidence>
<keyword evidence="3" id="KW-0238">DNA-binding</keyword>
<dbReference type="RefSeq" id="WP_115100900.1">
    <property type="nucleotide sequence ID" value="NZ_QHKS01000006.1"/>
</dbReference>
<sequence>MMRELKTFLAVVRYGTFASAGSHIGLTQSAVSAQIQRLEEDLGFALFDRTGRSATLNEAGKQTVKLAEDVLSAYARLAEKSGDAERSGILRIGAIASAQASFLISAIQQFRQHSPGWRIRVVPGVSLNLLTQVDSGEVDIAVIIKPPFALPAELQWRTLITEAFALLVPRELADQSWRTLLKTEPFVRYDRNSFGGRLVDRFLRRIRVTVHDVVELDELQGIVGLVAQGVGISLVPEAAALHLPKNVVALSLGEDTFNREIGLVQRGTQHQQPAIAQFSACLRSAIDALGQAG</sequence>
<dbReference type="PANTHER" id="PTHR30419">
    <property type="entry name" value="HTH-TYPE TRANSCRIPTIONAL REGULATOR YBHD"/>
    <property type="match status" value="1"/>
</dbReference>
<dbReference type="OrthoDB" id="9803735at2"/>
<dbReference type="Pfam" id="PF03466">
    <property type="entry name" value="LysR_substrate"/>
    <property type="match status" value="1"/>
</dbReference>
<comment type="caution">
    <text evidence="6">The sequence shown here is derived from an EMBL/GenBank/DDBJ whole genome shotgun (WGS) entry which is preliminary data.</text>
</comment>
<evidence type="ECO:0000256" key="2">
    <source>
        <dbReference type="ARBA" id="ARBA00023015"/>
    </source>
</evidence>
<keyword evidence="4" id="KW-0804">Transcription</keyword>
<dbReference type="InterPro" id="IPR005119">
    <property type="entry name" value="LysR_subst-bd"/>
</dbReference>
<organism evidence="6 7">
    <name type="scientific">Paraburkholderia lacunae</name>
    <dbReference type="NCBI Taxonomy" id="2211104"/>
    <lineage>
        <taxon>Bacteria</taxon>
        <taxon>Pseudomonadati</taxon>
        <taxon>Pseudomonadota</taxon>
        <taxon>Betaproteobacteria</taxon>
        <taxon>Burkholderiales</taxon>
        <taxon>Burkholderiaceae</taxon>
        <taxon>Paraburkholderia</taxon>
    </lineage>
</organism>
<name>A0A370NBC6_9BURK</name>
<evidence type="ECO:0000313" key="6">
    <source>
        <dbReference type="EMBL" id="RDK02875.1"/>
    </source>
</evidence>
<dbReference type="SUPFAM" id="SSF46785">
    <property type="entry name" value="Winged helix' DNA-binding domain"/>
    <property type="match status" value="1"/>
</dbReference>
<evidence type="ECO:0000313" key="7">
    <source>
        <dbReference type="Proteomes" id="UP000254875"/>
    </source>
</evidence>
<dbReference type="PROSITE" id="PS50931">
    <property type="entry name" value="HTH_LYSR"/>
    <property type="match status" value="1"/>
</dbReference>
<keyword evidence="7" id="KW-1185">Reference proteome</keyword>
<protein>
    <submittedName>
        <fullName evidence="6">LysR family transcriptional regulator</fullName>
    </submittedName>
</protein>
<dbReference type="Proteomes" id="UP000254875">
    <property type="component" value="Unassembled WGS sequence"/>
</dbReference>
<dbReference type="FunFam" id="1.10.10.10:FF:000001">
    <property type="entry name" value="LysR family transcriptional regulator"/>
    <property type="match status" value="1"/>
</dbReference>
<dbReference type="AlphaFoldDB" id="A0A370NBC6"/>
<dbReference type="SUPFAM" id="SSF53850">
    <property type="entry name" value="Periplasmic binding protein-like II"/>
    <property type="match status" value="1"/>
</dbReference>
<dbReference type="CDD" id="cd08427">
    <property type="entry name" value="PBP2_LTTR_like_2"/>
    <property type="match status" value="1"/>
</dbReference>